<dbReference type="Proteomes" id="UP000646478">
    <property type="component" value="Unassembled WGS sequence"/>
</dbReference>
<dbReference type="InterPro" id="IPR000644">
    <property type="entry name" value="CBS_dom"/>
</dbReference>
<evidence type="ECO:0000256" key="3">
    <source>
        <dbReference type="SAM" id="MobiDB-lite"/>
    </source>
</evidence>
<dbReference type="PANTHER" id="PTHR43080:SF2">
    <property type="entry name" value="CBS DOMAIN-CONTAINING PROTEIN"/>
    <property type="match status" value="1"/>
</dbReference>
<dbReference type="InterPro" id="IPR046342">
    <property type="entry name" value="CBS_dom_sf"/>
</dbReference>
<dbReference type="PANTHER" id="PTHR43080">
    <property type="entry name" value="CBS DOMAIN-CONTAINING PROTEIN CBSX3, MITOCHONDRIAL"/>
    <property type="match status" value="1"/>
</dbReference>
<dbReference type="CDD" id="cd04622">
    <property type="entry name" value="CBS_pair_HRP1_like"/>
    <property type="match status" value="1"/>
</dbReference>
<protein>
    <submittedName>
        <fullName evidence="5">Inosine-5-monophosphate dehydrogenase</fullName>
    </submittedName>
</protein>
<name>A0A916S3F3_9HYPH</name>
<comment type="caution">
    <text evidence="5">The sequence shown here is derived from an EMBL/GenBank/DDBJ whole genome shotgun (WGS) entry which is preliminary data.</text>
</comment>
<feature type="compositionally biased region" description="Basic and acidic residues" evidence="3">
    <location>
        <begin position="120"/>
        <end position="129"/>
    </location>
</feature>
<evidence type="ECO:0000313" key="6">
    <source>
        <dbReference type="Proteomes" id="UP000646478"/>
    </source>
</evidence>
<keyword evidence="6" id="KW-1185">Reference proteome</keyword>
<dbReference type="SMART" id="SM00116">
    <property type="entry name" value="CBS"/>
    <property type="match status" value="2"/>
</dbReference>
<proteinExistence type="predicted"/>
<reference evidence="5" key="1">
    <citation type="journal article" date="2014" name="Int. J. Syst. Evol. Microbiol.">
        <title>Complete genome sequence of Corynebacterium casei LMG S-19264T (=DSM 44701T), isolated from a smear-ripened cheese.</title>
        <authorList>
            <consortium name="US DOE Joint Genome Institute (JGI-PGF)"/>
            <person name="Walter F."/>
            <person name="Albersmeier A."/>
            <person name="Kalinowski J."/>
            <person name="Ruckert C."/>
        </authorList>
    </citation>
    <scope>NUCLEOTIDE SEQUENCE</scope>
    <source>
        <strain evidence="5">CGMCC 1.15082</strain>
    </source>
</reference>
<evidence type="ECO:0000313" key="5">
    <source>
        <dbReference type="EMBL" id="GGA81575.1"/>
    </source>
</evidence>
<reference evidence="5" key="2">
    <citation type="submission" date="2020-09" db="EMBL/GenBank/DDBJ databases">
        <authorList>
            <person name="Sun Q."/>
            <person name="Zhou Y."/>
        </authorList>
    </citation>
    <scope>NUCLEOTIDE SEQUENCE</scope>
    <source>
        <strain evidence="5">CGMCC 1.15082</strain>
    </source>
</reference>
<feature type="domain" description="CBS" evidence="4">
    <location>
        <begin position="7"/>
        <end position="65"/>
    </location>
</feature>
<feature type="region of interest" description="Disordered" evidence="3">
    <location>
        <begin position="120"/>
        <end position="146"/>
    </location>
</feature>
<dbReference type="AlphaFoldDB" id="A0A916S3F3"/>
<dbReference type="Pfam" id="PF00571">
    <property type="entry name" value="CBS"/>
    <property type="match status" value="2"/>
</dbReference>
<dbReference type="PROSITE" id="PS51371">
    <property type="entry name" value="CBS"/>
    <property type="match status" value="2"/>
</dbReference>
<feature type="domain" description="CBS" evidence="4">
    <location>
        <begin position="71"/>
        <end position="127"/>
    </location>
</feature>
<dbReference type="RefSeq" id="WP_188821361.1">
    <property type="nucleotide sequence ID" value="NZ_BMHH01000002.1"/>
</dbReference>
<feature type="compositionally biased region" description="Polar residues" evidence="3">
    <location>
        <begin position="137"/>
        <end position="146"/>
    </location>
</feature>
<dbReference type="SUPFAM" id="SSF54631">
    <property type="entry name" value="CBS-domain pair"/>
    <property type="match status" value="1"/>
</dbReference>
<keyword evidence="1 2" id="KW-0129">CBS domain</keyword>
<evidence type="ECO:0000259" key="4">
    <source>
        <dbReference type="PROSITE" id="PS51371"/>
    </source>
</evidence>
<organism evidence="5 6">
    <name type="scientific">Brucella endophytica</name>
    <dbReference type="NCBI Taxonomy" id="1963359"/>
    <lineage>
        <taxon>Bacteria</taxon>
        <taxon>Pseudomonadati</taxon>
        <taxon>Pseudomonadota</taxon>
        <taxon>Alphaproteobacteria</taxon>
        <taxon>Hyphomicrobiales</taxon>
        <taxon>Brucellaceae</taxon>
        <taxon>Brucella/Ochrobactrum group</taxon>
        <taxon>Brucella</taxon>
    </lineage>
</organism>
<evidence type="ECO:0000256" key="1">
    <source>
        <dbReference type="ARBA" id="ARBA00023122"/>
    </source>
</evidence>
<dbReference type="Gene3D" id="3.10.580.10">
    <property type="entry name" value="CBS-domain"/>
    <property type="match status" value="1"/>
</dbReference>
<evidence type="ECO:0000256" key="2">
    <source>
        <dbReference type="PROSITE-ProRule" id="PRU00703"/>
    </source>
</evidence>
<accession>A0A916S3F3</accession>
<sequence length="146" mass="16012">MKVGNCMTKEVRIVSPDQPIREVAQIMEKLDAGAMPVGENDRLVGMITDRDIAIRGVAAGKGPDTKVRDVMSADVKYCFEDEDVGHVLENMSHLQVRRLPVLNREKRLVGIVSLGDLAKEKGEPKETGEALKGISQRGGQHSQTLH</sequence>
<dbReference type="EMBL" id="BMHH01000002">
    <property type="protein sequence ID" value="GGA81575.1"/>
    <property type="molecule type" value="Genomic_DNA"/>
</dbReference>
<dbReference type="InterPro" id="IPR051257">
    <property type="entry name" value="Diverse_CBS-Domain"/>
</dbReference>
<gene>
    <name evidence="5" type="ORF">GCM10011491_06110</name>
</gene>